<comment type="caution">
    <text evidence="2">The sequence shown here is derived from an EMBL/GenBank/DDBJ whole genome shotgun (WGS) entry which is preliminary data.</text>
</comment>
<dbReference type="Pfam" id="PF03886">
    <property type="entry name" value="ABC_trans_aux"/>
    <property type="match status" value="1"/>
</dbReference>
<dbReference type="Gene3D" id="3.40.50.10610">
    <property type="entry name" value="ABC-type transport auxiliary lipoprotein component"/>
    <property type="match status" value="1"/>
</dbReference>
<evidence type="ECO:0000313" key="3">
    <source>
        <dbReference type="Proteomes" id="UP000216020"/>
    </source>
</evidence>
<dbReference type="AlphaFoldDB" id="A0A261S5V8"/>
<evidence type="ECO:0000313" key="2">
    <source>
        <dbReference type="EMBL" id="OZI32575.1"/>
    </source>
</evidence>
<proteinExistence type="predicted"/>
<dbReference type="InterPro" id="IPR005586">
    <property type="entry name" value="ABC_trans_aux"/>
</dbReference>
<organism evidence="2 3">
    <name type="scientific">Bordetella genomosp. 10</name>
    <dbReference type="NCBI Taxonomy" id="1416804"/>
    <lineage>
        <taxon>Bacteria</taxon>
        <taxon>Pseudomonadati</taxon>
        <taxon>Pseudomonadota</taxon>
        <taxon>Betaproteobacteria</taxon>
        <taxon>Burkholderiales</taxon>
        <taxon>Alcaligenaceae</taxon>
        <taxon>Bordetella</taxon>
    </lineage>
</organism>
<name>A0A261S5V8_9BORD</name>
<accession>A0A261S5V8</accession>
<dbReference type="EMBL" id="NEVM01000005">
    <property type="protein sequence ID" value="OZI32575.1"/>
    <property type="molecule type" value="Genomic_DNA"/>
</dbReference>
<evidence type="ECO:0000259" key="1">
    <source>
        <dbReference type="Pfam" id="PF03886"/>
    </source>
</evidence>
<feature type="domain" description="ABC-type transport auxiliary lipoprotein component" evidence="1">
    <location>
        <begin position="26"/>
        <end position="179"/>
    </location>
</feature>
<keyword evidence="3" id="KW-1185">Reference proteome</keyword>
<dbReference type="SUPFAM" id="SSF159594">
    <property type="entry name" value="XCC0632-like"/>
    <property type="match status" value="1"/>
</dbReference>
<gene>
    <name evidence="2" type="ORF">CAL29_29750</name>
</gene>
<dbReference type="Proteomes" id="UP000216020">
    <property type="component" value="Unassembled WGS sequence"/>
</dbReference>
<reference evidence="3" key="1">
    <citation type="submission" date="2017-05" db="EMBL/GenBank/DDBJ databases">
        <title>Complete and WGS of Bordetella genogroups.</title>
        <authorList>
            <person name="Spilker T."/>
            <person name="Lipuma J."/>
        </authorList>
    </citation>
    <scope>NUCLEOTIDE SEQUENCE [LARGE SCALE GENOMIC DNA]</scope>
    <source>
        <strain evidence="3">AU16122</strain>
    </source>
</reference>
<protein>
    <recommendedName>
        <fullName evidence="1">ABC-type transport auxiliary lipoprotein component domain-containing protein</fullName>
    </recommendedName>
</protein>
<sequence>MAAAAVALTGCSVGRANGPQVGLFDLGPSTPAMATLPKREPISVNVTAVAMLNDTGVIWRIGESANPQSYATYRWAATPAQLLQQRLVERLSAQGPVLADTVDPRAPVLQVTLTRFEQVYAPDGSSSEGRVGLQAVLLKERRTIDAVRVARAAPATTQDASGGVQALRVATDAALDDLALWLSQKLPAPGGPMGVPLATH</sequence>